<gene>
    <name evidence="3" type="ORF">NPIL_110541</name>
</gene>
<accession>A0A8X6PEA7</accession>
<feature type="coiled-coil region" evidence="1">
    <location>
        <begin position="1"/>
        <end position="32"/>
    </location>
</feature>
<sequence>MAKQERKEAELVAELERRKAKMGFELQKLKLKLEAKKWSSARKFDKTKQAGSVSSFDRGDKLKTDDRSERPLLSCYGCCKSRITEPKCQNCKKPG</sequence>
<keyword evidence="1" id="KW-0175">Coiled coil</keyword>
<comment type="caution">
    <text evidence="3">The sequence shown here is derived from an EMBL/GenBank/DDBJ whole genome shotgun (WGS) entry which is preliminary data.</text>
</comment>
<feature type="region of interest" description="Disordered" evidence="2">
    <location>
        <begin position="42"/>
        <end position="65"/>
    </location>
</feature>
<evidence type="ECO:0000313" key="4">
    <source>
        <dbReference type="Proteomes" id="UP000887013"/>
    </source>
</evidence>
<name>A0A8X6PEA7_NEPPI</name>
<reference evidence="3" key="1">
    <citation type="submission" date="2020-08" db="EMBL/GenBank/DDBJ databases">
        <title>Multicomponent nature underlies the extraordinary mechanical properties of spider dragline silk.</title>
        <authorList>
            <person name="Kono N."/>
            <person name="Nakamura H."/>
            <person name="Mori M."/>
            <person name="Yoshida Y."/>
            <person name="Ohtoshi R."/>
            <person name="Malay A.D."/>
            <person name="Moran D.A.P."/>
            <person name="Tomita M."/>
            <person name="Numata K."/>
            <person name="Arakawa K."/>
        </authorList>
    </citation>
    <scope>NUCLEOTIDE SEQUENCE</scope>
</reference>
<protein>
    <submittedName>
        <fullName evidence="3">Uncharacterized protein</fullName>
    </submittedName>
</protein>
<dbReference type="EMBL" id="BMAW01067496">
    <property type="protein sequence ID" value="GFT60054.1"/>
    <property type="molecule type" value="Genomic_DNA"/>
</dbReference>
<organism evidence="3 4">
    <name type="scientific">Nephila pilipes</name>
    <name type="common">Giant wood spider</name>
    <name type="synonym">Nephila maculata</name>
    <dbReference type="NCBI Taxonomy" id="299642"/>
    <lineage>
        <taxon>Eukaryota</taxon>
        <taxon>Metazoa</taxon>
        <taxon>Ecdysozoa</taxon>
        <taxon>Arthropoda</taxon>
        <taxon>Chelicerata</taxon>
        <taxon>Arachnida</taxon>
        <taxon>Araneae</taxon>
        <taxon>Araneomorphae</taxon>
        <taxon>Entelegynae</taxon>
        <taxon>Araneoidea</taxon>
        <taxon>Nephilidae</taxon>
        <taxon>Nephila</taxon>
    </lineage>
</organism>
<evidence type="ECO:0000313" key="3">
    <source>
        <dbReference type="EMBL" id="GFT60054.1"/>
    </source>
</evidence>
<proteinExistence type="predicted"/>
<evidence type="ECO:0000256" key="1">
    <source>
        <dbReference type="SAM" id="Coils"/>
    </source>
</evidence>
<dbReference type="Proteomes" id="UP000887013">
    <property type="component" value="Unassembled WGS sequence"/>
</dbReference>
<dbReference type="AlphaFoldDB" id="A0A8X6PEA7"/>
<evidence type="ECO:0000256" key="2">
    <source>
        <dbReference type="SAM" id="MobiDB-lite"/>
    </source>
</evidence>
<keyword evidence="4" id="KW-1185">Reference proteome</keyword>